<feature type="compositionally biased region" description="Pro residues" evidence="1">
    <location>
        <begin position="109"/>
        <end position="120"/>
    </location>
</feature>
<name>A0A267FQF4_9PLAT</name>
<feature type="compositionally biased region" description="Basic residues" evidence="1">
    <location>
        <begin position="83"/>
        <end position="92"/>
    </location>
</feature>
<dbReference type="AlphaFoldDB" id="A0A267FQF4"/>
<protein>
    <submittedName>
        <fullName evidence="2">Uncharacterized protein</fullName>
    </submittedName>
</protein>
<feature type="compositionally biased region" description="Low complexity" evidence="1">
    <location>
        <begin position="250"/>
        <end position="272"/>
    </location>
</feature>
<feature type="compositionally biased region" description="Polar residues" evidence="1">
    <location>
        <begin position="276"/>
        <end position="285"/>
    </location>
</feature>
<feature type="region of interest" description="Disordered" evidence="1">
    <location>
        <begin position="213"/>
        <end position="234"/>
    </location>
</feature>
<proteinExistence type="predicted"/>
<feature type="compositionally biased region" description="Low complexity" evidence="1">
    <location>
        <begin position="286"/>
        <end position="302"/>
    </location>
</feature>
<feature type="compositionally biased region" description="Basic residues" evidence="1">
    <location>
        <begin position="54"/>
        <end position="70"/>
    </location>
</feature>
<feature type="compositionally biased region" description="Low complexity" evidence="1">
    <location>
        <begin position="93"/>
        <end position="108"/>
    </location>
</feature>
<keyword evidence="3" id="KW-1185">Reference proteome</keyword>
<feature type="compositionally biased region" description="Polar residues" evidence="1">
    <location>
        <begin position="128"/>
        <end position="137"/>
    </location>
</feature>
<feature type="region of interest" description="Disordered" evidence="1">
    <location>
        <begin position="250"/>
        <end position="309"/>
    </location>
</feature>
<evidence type="ECO:0000313" key="2">
    <source>
        <dbReference type="EMBL" id="PAA75963.1"/>
    </source>
</evidence>
<feature type="region of interest" description="Disordered" evidence="1">
    <location>
        <begin position="1"/>
        <end position="192"/>
    </location>
</feature>
<reference evidence="2 3" key="1">
    <citation type="submission" date="2017-06" db="EMBL/GenBank/DDBJ databases">
        <title>A platform for efficient transgenesis in Macrostomum lignano, a flatworm model organism for stem cell research.</title>
        <authorList>
            <person name="Berezikov E."/>
        </authorList>
    </citation>
    <scope>NUCLEOTIDE SEQUENCE [LARGE SCALE GENOMIC DNA]</scope>
    <source>
        <strain evidence="2">DV1</strain>
        <tissue evidence="2">Whole organism</tissue>
    </source>
</reference>
<feature type="compositionally biased region" description="Low complexity" evidence="1">
    <location>
        <begin position="220"/>
        <end position="229"/>
    </location>
</feature>
<dbReference type="EMBL" id="NIVC01000853">
    <property type="protein sequence ID" value="PAA75963.1"/>
    <property type="molecule type" value="Genomic_DNA"/>
</dbReference>
<sequence>LYPTAMTRPLKRHRRRRRHRSDSRGPRSRSRSADGSSGSSASDSRNSSRDRVGWHRRHRHGGHRRPHRRRGGDGPDAGGQSRSSRRPHRASGRGRLSSVSRSRSATPTRGPPQQPPPQPPAQHQQPHSATQNKNNHSFGGGGAVVSSNRRRRRRNPQSAAVRFLAKQQQQQQQQQHHLQQHQTSVANSASAVSVSQSGPRILSLMDIRVPTPPVADRARQQQQQQTPIQPAQPPKLMTLVSSATVGQLIPAPQPQKQQPPQTLLQQHQQQQRQRTESMGSTGGLNSSATSPQQPEQQQSQPPSDAPPSPVTVAVIERQLGRVMSWARQRLGRVIKNPKHFLQLFVKRAPLEYREELGKPGKKYACCVTLSGVRVGLATSSDRQKAVDRAHHMALTMLERYSVEEVLYSNPFEKPDLLRPDMIDGIELSGFHLIEEANPPGQEKRKLAFTVLEQSAYFSRVEFNMLEQKKEDSDRHKCTLSLGDYTIAVTRNSRPDAKNAAAEQMLQDVQAKYPLVLVTRTDEVWRSNPDQFLALAEQPVNFDRPPPCDRPMFVSARSAAGHLGLPASADLATVFDRFLAAYAGHAAVASPLVFCGLQRPERLLLYRAAMELRLVRETVPCGGGGCGEPALALVAKPLSAATLVPALVRFGDCDRYRLIPAPGRLRETAAALR</sequence>
<dbReference type="Gene3D" id="3.30.160.20">
    <property type="match status" value="1"/>
</dbReference>
<accession>A0A267FQF4</accession>
<evidence type="ECO:0000256" key="1">
    <source>
        <dbReference type="SAM" id="MobiDB-lite"/>
    </source>
</evidence>
<comment type="caution">
    <text evidence="2">The sequence shown here is derived from an EMBL/GenBank/DDBJ whole genome shotgun (WGS) entry which is preliminary data.</text>
</comment>
<evidence type="ECO:0000313" key="3">
    <source>
        <dbReference type="Proteomes" id="UP000215902"/>
    </source>
</evidence>
<feature type="compositionally biased region" description="Low complexity" evidence="1">
    <location>
        <begin position="33"/>
        <end position="45"/>
    </location>
</feature>
<dbReference type="Proteomes" id="UP000215902">
    <property type="component" value="Unassembled WGS sequence"/>
</dbReference>
<feature type="compositionally biased region" description="Low complexity" evidence="1">
    <location>
        <begin position="156"/>
        <end position="192"/>
    </location>
</feature>
<organism evidence="2 3">
    <name type="scientific">Macrostomum lignano</name>
    <dbReference type="NCBI Taxonomy" id="282301"/>
    <lineage>
        <taxon>Eukaryota</taxon>
        <taxon>Metazoa</taxon>
        <taxon>Spiralia</taxon>
        <taxon>Lophotrochozoa</taxon>
        <taxon>Platyhelminthes</taxon>
        <taxon>Rhabditophora</taxon>
        <taxon>Macrostomorpha</taxon>
        <taxon>Macrostomida</taxon>
        <taxon>Macrostomidae</taxon>
        <taxon>Macrostomum</taxon>
    </lineage>
</organism>
<feature type="non-terminal residue" evidence="2">
    <location>
        <position position="1"/>
    </location>
</feature>
<feature type="compositionally biased region" description="Basic residues" evidence="1">
    <location>
        <begin position="9"/>
        <end position="30"/>
    </location>
</feature>
<gene>
    <name evidence="2" type="ORF">BOX15_Mlig029163g1</name>
</gene>